<dbReference type="Pfam" id="PF01266">
    <property type="entry name" value="DAO"/>
    <property type="match status" value="1"/>
</dbReference>
<dbReference type="Gene3D" id="3.30.9.10">
    <property type="entry name" value="D-Amino Acid Oxidase, subunit A, domain 2"/>
    <property type="match status" value="1"/>
</dbReference>
<name>A0A2L2LM23_AGRTU</name>
<reference evidence="3 4" key="1">
    <citation type="submission" date="2018-02" db="EMBL/GenBank/DDBJ databases">
        <title>Complete genome sequence of Agrobacterium tumefaciens 1D1609.</title>
        <authorList>
            <person name="Cho S.-T."/>
            <person name="Haryono M."/>
            <person name="Chang H.-H."/>
            <person name="Santos M.N."/>
            <person name="Lai E.-M."/>
            <person name="Kuo C.-H."/>
        </authorList>
    </citation>
    <scope>NUCLEOTIDE SEQUENCE [LARGE SCALE GENOMIC DNA]</scope>
    <source>
        <strain evidence="3 4">1D1609</strain>
        <plasmid evidence="4">Plasmid pat1d1609a</plasmid>
    </source>
</reference>
<dbReference type="Gene3D" id="3.50.50.60">
    <property type="entry name" value="FAD/NAD(P)-binding domain"/>
    <property type="match status" value="1"/>
</dbReference>
<dbReference type="PANTHER" id="PTHR13847">
    <property type="entry name" value="SARCOSINE DEHYDROGENASE-RELATED"/>
    <property type="match status" value="1"/>
</dbReference>
<dbReference type="PANTHER" id="PTHR13847:SF281">
    <property type="entry name" value="FAD DEPENDENT OXIDOREDUCTASE DOMAIN-CONTAINING PROTEIN"/>
    <property type="match status" value="1"/>
</dbReference>
<dbReference type="InterPro" id="IPR036188">
    <property type="entry name" value="FAD/NAD-bd_sf"/>
</dbReference>
<dbReference type="EMBL" id="CP026927">
    <property type="protein sequence ID" value="AVH45381.1"/>
    <property type="molecule type" value="Genomic_DNA"/>
</dbReference>
<proteinExistence type="predicted"/>
<evidence type="ECO:0000259" key="2">
    <source>
        <dbReference type="Pfam" id="PF01266"/>
    </source>
</evidence>
<evidence type="ECO:0000256" key="1">
    <source>
        <dbReference type="ARBA" id="ARBA00023002"/>
    </source>
</evidence>
<dbReference type="AlphaFoldDB" id="A0A2L2LM23"/>
<organism evidence="3 4">
    <name type="scientific">Agrobacterium tumefaciens</name>
    <dbReference type="NCBI Taxonomy" id="358"/>
    <lineage>
        <taxon>Bacteria</taxon>
        <taxon>Pseudomonadati</taxon>
        <taxon>Pseudomonadota</taxon>
        <taxon>Alphaproteobacteria</taxon>
        <taxon>Hyphomicrobiales</taxon>
        <taxon>Rhizobiaceae</taxon>
        <taxon>Rhizobium/Agrobacterium group</taxon>
        <taxon>Agrobacterium</taxon>
        <taxon>Agrobacterium tumefaciens complex</taxon>
    </lineage>
</organism>
<dbReference type="SUPFAM" id="SSF51905">
    <property type="entry name" value="FAD/NAD(P)-binding domain"/>
    <property type="match status" value="1"/>
</dbReference>
<geneLocation type="plasmid" evidence="4">
    <name>pat1d1609a</name>
</geneLocation>
<dbReference type="RefSeq" id="WP_212290194.1">
    <property type="nucleotide sequence ID" value="NZ_CP026927.1"/>
</dbReference>
<accession>A0A2L2LM23</accession>
<gene>
    <name evidence="3" type="ORF">At1D1609_53480</name>
</gene>
<dbReference type="Proteomes" id="UP000237717">
    <property type="component" value="Plasmid pAt1D1609a"/>
</dbReference>
<keyword evidence="3" id="KW-0614">Plasmid</keyword>
<dbReference type="InterPro" id="IPR006076">
    <property type="entry name" value="FAD-dep_OxRdtase"/>
</dbReference>
<protein>
    <submittedName>
        <fullName evidence="3">Oxidoreductase</fullName>
    </submittedName>
</protein>
<evidence type="ECO:0000313" key="4">
    <source>
        <dbReference type="Proteomes" id="UP000237717"/>
    </source>
</evidence>
<evidence type="ECO:0000313" key="3">
    <source>
        <dbReference type="EMBL" id="AVH45381.1"/>
    </source>
</evidence>
<feature type="domain" description="FAD dependent oxidoreductase" evidence="2">
    <location>
        <begin position="35"/>
        <end position="391"/>
    </location>
</feature>
<dbReference type="GO" id="GO:0005737">
    <property type="term" value="C:cytoplasm"/>
    <property type="evidence" value="ECO:0007669"/>
    <property type="project" value="TreeGrafter"/>
</dbReference>
<sequence length="438" mass="48415">MHIKTLPRDDHSCGWYELLPEPRPPAILSGNQAADWVIVGAGFVGLSAARRLAVLRPHDRILLVEGLRVGQGASGRNSGFIIDLPHKRDLESPDIDHKRRIMRLNEAAITSLEEIISENGISCEWSRAGRYQGAVGPRGIHFLKSYRTLLDNINHPYRWLDRDALHSILGTSYYEAAIYIPTGILMNPAALVRGLGETLPSNVEVYENSPVTGIERTNGRIELTTPRGSISTPKLLLGTNVFSSELGFLRGRMVPVMTFASITRPLTEDEMLKFGGRDDWGLTPADHAGTTLRFTRDRRLIIRNQHRFAPKYSSDARDLAIVRRNHRAGLLARYPWMEDIGLDYTWGGVCGMSRNYSAFFGKLEDGVYASACHQAVGAARGTTSGMLMADMATGQNSELLSDMITVSGMPAANPPEPFLSIGVKARMKYAAWASRGER</sequence>
<keyword evidence="1" id="KW-0560">Oxidoreductase</keyword>
<dbReference type="GO" id="GO:0016491">
    <property type="term" value="F:oxidoreductase activity"/>
    <property type="evidence" value="ECO:0007669"/>
    <property type="project" value="UniProtKB-KW"/>
</dbReference>